<name>A0A3D8IBE9_9HELI</name>
<dbReference type="PANTHER" id="PTHR30188">
    <property type="entry name" value="ABC TRANSPORTER PERMEASE PROTEIN-RELATED"/>
    <property type="match status" value="1"/>
</dbReference>
<dbReference type="AlphaFoldDB" id="A0A3D8IBE9"/>
<organism evidence="2 3">
    <name type="scientific">Helicobacter ganmani</name>
    <dbReference type="NCBI Taxonomy" id="60246"/>
    <lineage>
        <taxon>Bacteria</taxon>
        <taxon>Pseudomonadati</taxon>
        <taxon>Campylobacterota</taxon>
        <taxon>Epsilonproteobacteria</taxon>
        <taxon>Campylobacterales</taxon>
        <taxon>Helicobacteraceae</taxon>
        <taxon>Helicobacter</taxon>
    </lineage>
</organism>
<dbReference type="EMBL" id="NXLS01000007">
    <property type="protein sequence ID" value="RDU62365.1"/>
    <property type="molecule type" value="Genomic_DNA"/>
</dbReference>
<dbReference type="RefSeq" id="WP_115551931.1">
    <property type="nucleotide sequence ID" value="NZ_CAONBV010000001.1"/>
</dbReference>
<feature type="transmembrane region" description="Helical" evidence="1">
    <location>
        <begin position="275"/>
        <end position="305"/>
    </location>
</feature>
<dbReference type="PANTHER" id="PTHR30188:SF3">
    <property type="entry name" value="ABC TRANSPORTER PERMEASE"/>
    <property type="match status" value="1"/>
</dbReference>
<dbReference type="InterPro" id="IPR003453">
    <property type="entry name" value="ABC_MlaE_roteobac"/>
</dbReference>
<gene>
    <name evidence="2" type="ORF">CQA43_07180</name>
</gene>
<dbReference type="Proteomes" id="UP000256650">
    <property type="component" value="Unassembled WGS sequence"/>
</dbReference>
<feature type="transmembrane region" description="Helical" evidence="1">
    <location>
        <begin position="138"/>
        <end position="157"/>
    </location>
</feature>
<dbReference type="Pfam" id="PF02405">
    <property type="entry name" value="MlaE"/>
    <property type="match status" value="1"/>
</dbReference>
<evidence type="ECO:0000313" key="3">
    <source>
        <dbReference type="Proteomes" id="UP000256650"/>
    </source>
</evidence>
<keyword evidence="1" id="KW-0812">Transmembrane</keyword>
<dbReference type="OrthoDB" id="9805022at2"/>
<protein>
    <submittedName>
        <fullName evidence="2">Organic solvent ABC transporter permease</fullName>
    </submittedName>
</protein>
<dbReference type="InterPro" id="IPR030802">
    <property type="entry name" value="Permease_MalE"/>
</dbReference>
<keyword evidence="3" id="KW-1185">Reference proteome</keyword>
<feature type="transmembrane region" description="Helical" evidence="1">
    <location>
        <begin position="365"/>
        <end position="386"/>
    </location>
</feature>
<feature type="transmembrane region" description="Helical" evidence="1">
    <location>
        <begin position="325"/>
        <end position="345"/>
    </location>
</feature>
<feature type="transmembrane region" description="Helical" evidence="1">
    <location>
        <begin position="178"/>
        <end position="199"/>
    </location>
</feature>
<dbReference type="NCBIfam" id="TIGR00056">
    <property type="entry name" value="MlaE family lipid ABC transporter permease subunit"/>
    <property type="match status" value="1"/>
</dbReference>
<dbReference type="GO" id="GO:0005548">
    <property type="term" value="F:phospholipid transporter activity"/>
    <property type="evidence" value="ECO:0007669"/>
    <property type="project" value="TreeGrafter"/>
</dbReference>
<keyword evidence="1" id="KW-1133">Transmembrane helix</keyword>
<reference evidence="2 3" key="1">
    <citation type="submission" date="2018-04" db="EMBL/GenBank/DDBJ databases">
        <title>Novel Campyloabacter and Helicobacter Species and Strains.</title>
        <authorList>
            <person name="Mannion A.J."/>
            <person name="Shen Z."/>
            <person name="Fox J.G."/>
        </authorList>
    </citation>
    <scope>NUCLEOTIDE SEQUENCE [LARGE SCALE GENOMIC DNA]</scope>
    <source>
        <strain evidence="2 3">MIT 99-5101</strain>
    </source>
</reference>
<dbReference type="GeneID" id="82536068"/>
<proteinExistence type="inferred from homology"/>
<comment type="caution">
    <text evidence="2">The sequence shown here is derived from an EMBL/GenBank/DDBJ whole genome shotgun (WGS) entry which is preliminary data.</text>
</comment>
<keyword evidence="1" id="KW-0472">Membrane</keyword>
<comment type="similarity">
    <text evidence="1">Belongs to the MlaE permease family.</text>
</comment>
<sequence length="388" mass="43503">MLASLEIRYEGVENVLITFGGIWDKSLSKQVLNKLDSTWDSITRHFGGKESQNIKVHILLRKDFDLDFCGGEVLLRWLEDLKQKGKIRLEDSQNALFLSPKTQRIFALLQEKKMPDKSAITEELIRWHLDTFKILKNWSNYALITFGFLGEMIYRLLVGFINPATIRLKALFFQVQEALIKAIPIVSLACFLIGIVVAYQGSLQLAQFGASILIVEMSSMLTLREMAPIITAIIIAGRSASAFSAEIGMMRATQEIDAMNVMGFNPINFLVLPRVIALCVALPLVVFIADIFGLVGAMLVSSMQLGISSEQFVERFLQMVEMRHFWIGFLKAPFFGLIIALIGCYHGFIVAKDTRSIGIHTTKSVVESIFCVIAFDALCSVIFTQIGW</sequence>
<evidence type="ECO:0000313" key="2">
    <source>
        <dbReference type="EMBL" id="RDU62365.1"/>
    </source>
</evidence>
<evidence type="ECO:0000256" key="1">
    <source>
        <dbReference type="RuleBase" id="RU362044"/>
    </source>
</evidence>
<accession>A0A3D8IBE9</accession>
<dbReference type="GO" id="GO:0043190">
    <property type="term" value="C:ATP-binding cassette (ABC) transporter complex"/>
    <property type="evidence" value="ECO:0007669"/>
    <property type="project" value="InterPro"/>
</dbReference>